<keyword evidence="2" id="KW-0328">Glycosyltransferase</keyword>
<gene>
    <name evidence="2" type="ORF">ACFPH8_09095</name>
</gene>
<evidence type="ECO:0000313" key="3">
    <source>
        <dbReference type="Proteomes" id="UP001596162"/>
    </source>
</evidence>
<name>A0ABW0C6Z1_9FLAO</name>
<dbReference type="CDD" id="cd03801">
    <property type="entry name" value="GT4_PimA-like"/>
    <property type="match status" value="1"/>
</dbReference>
<dbReference type="EC" id="2.4.-.-" evidence="2"/>
<dbReference type="EMBL" id="JBHSLA010000003">
    <property type="protein sequence ID" value="MFC5195481.1"/>
    <property type="molecule type" value="Genomic_DNA"/>
</dbReference>
<comment type="caution">
    <text evidence="2">The sequence shown here is derived from an EMBL/GenBank/DDBJ whole genome shotgun (WGS) entry which is preliminary data.</text>
</comment>
<dbReference type="Pfam" id="PF00534">
    <property type="entry name" value="Glycos_transf_1"/>
    <property type="match status" value="1"/>
</dbReference>
<reference evidence="3" key="1">
    <citation type="journal article" date="2019" name="Int. J. Syst. Evol. Microbiol.">
        <title>The Global Catalogue of Microorganisms (GCM) 10K type strain sequencing project: providing services to taxonomists for standard genome sequencing and annotation.</title>
        <authorList>
            <consortium name="The Broad Institute Genomics Platform"/>
            <consortium name="The Broad Institute Genome Sequencing Center for Infectious Disease"/>
            <person name="Wu L."/>
            <person name="Ma J."/>
        </authorList>
    </citation>
    <scope>NUCLEOTIDE SEQUENCE [LARGE SCALE GENOMIC DNA]</scope>
    <source>
        <strain evidence="3">JCM 17978</strain>
    </source>
</reference>
<keyword evidence="2" id="KW-0808">Transferase</keyword>
<keyword evidence="3" id="KW-1185">Reference proteome</keyword>
<dbReference type="InterPro" id="IPR050194">
    <property type="entry name" value="Glycosyltransferase_grp1"/>
</dbReference>
<dbReference type="Gene3D" id="3.40.50.2000">
    <property type="entry name" value="Glycogen Phosphorylase B"/>
    <property type="match status" value="2"/>
</dbReference>
<accession>A0ABW0C6Z1</accession>
<sequence>MTNVLYIGNKLNSKRSNLASISVLGPLLEQEGFKLFYASTYNNKVRRMLDMLWSCIQYRKHIDVVLIDTYSTQNFYYAFLVSLLCRSLKHKYVLSLNGGNLPSRLNYNPRLCSILFKPASHLVSPSVYLKEAFASYGYNHVTYIPNSLQLEHYPYQEKSFDTIRLLWVRSFSEIYNPSLAVHVLKRLQDAGYDSELCMVGPDTGDGSFQATKMLAEDSNVTVRFTGKLPKAEWLALAADYNVFINTTNFDNMPVSVIEAMALGLPIVSTNVGGMPYLIQNGKTGFLLPTDDAVAFERAIIKMVLDVDRTQEMAARARAMVEGFDWELVKRKWFAVLDM</sequence>
<dbReference type="Proteomes" id="UP001596162">
    <property type="component" value="Unassembled WGS sequence"/>
</dbReference>
<dbReference type="GO" id="GO:0016757">
    <property type="term" value="F:glycosyltransferase activity"/>
    <property type="evidence" value="ECO:0007669"/>
    <property type="project" value="UniProtKB-KW"/>
</dbReference>
<feature type="domain" description="Glycosyl transferase family 1" evidence="1">
    <location>
        <begin position="164"/>
        <end position="318"/>
    </location>
</feature>
<organism evidence="2 3">
    <name type="scientific">Bizionia hallyeonensis</name>
    <dbReference type="NCBI Taxonomy" id="1123757"/>
    <lineage>
        <taxon>Bacteria</taxon>
        <taxon>Pseudomonadati</taxon>
        <taxon>Bacteroidota</taxon>
        <taxon>Flavobacteriia</taxon>
        <taxon>Flavobacteriales</taxon>
        <taxon>Flavobacteriaceae</taxon>
        <taxon>Bizionia</taxon>
    </lineage>
</organism>
<dbReference type="SUPFAM" id="SSF53756">
    <property type="entry name" value="UDP-Glycosyltransferase/glycogen phosphorylase"/>
    <property type="match status" value="1"/>
</dbReference>
<protein>
    <submittedName>
        <fullName evidence="2">Glycosyltransferase family 4 protein</fullName>
        <ecNumber evidence="2">2.4.-.-</ecNumber>
    </submittedName>
</protein>
<dbReference type="PANTHER" id="PTHR45947:SF3">
    <property type="entry name" value="SULFOQUINOVOSYL TRANSFERASE SQD2"/>
    <property type="match status" value="1"/>
</dbReference>
<proteinExistence type="predicted"/>
<dbReference type="RefSeq" id="WP_376860342.1">
    <property type="nucleotide sequence ID" value="NZ_JBHSLA010000003.1"/>
</dbReference>
<dbReference type="InterPro" id="IPR001296">
    <property type="entry name" value="Glyco_trans_1"/>
</dbReference>
<evidence type="ECO:0000259" key="1">
    <source>
        <dbReference type="Pfam" id="PF00534"/>
    </source>
</evidence>
<evidence type="ECO:0000313" key="2">
    <source>
        <dbReference type="EMBL" id="MFC5195481.1"/>
    </source>
</evidence>
<dbReference type="PANTHER" id="PTHR45947">
    <property type="entry name" value="SULFOQUINOVOSYL TRANSFERASE SQD2"/>
    <property type="match status" value="1"/>
</dbReference>